<protein>
    <submittedName>
        <fullName evidence="2">Uncharacterized protein</fullName>
    </submittedName>
</protein>
<dbReference type="PATRIC" id="fig|39960.10.peg.530"/>
<reference evidence="2 3" key="1">
    <citation type="submission" date="2014-04" db="EMBL/GenBank/DDBJ databases">
        <title>A comprehensive comparison of genomes of Erythrobacter spp. Strains.</title>
        <authorList>
            <person name="Zheng Q."/>
        </authorList>
    </citation>
    <scope>NUCLEOTIDE SEQUENCE [LARGE SCALE GENOMIC DNA]</scope>
    <source>
        <strain evidence="2 3">DSM 8509</strain>
    </source>
</reference>
<dbReference type="SUPFAM" id="SSF54427">
    <property type="entry name" value="NTF2-like"/>
    <property type="match status" value="1"/>
</dbReference>
<accession>A0A074MFP0</accession>
<comment type="caution">
    <text evidence="2">The sequence shown here is derived from an EMBL/GenBank/DDBJ whole genome shotgun (WGS) entry which is preliminary data.</text>
</comment>
<proteinExistence type="predicted"/>
<dbReference type="KEGG" id="elq:Ga0102493_111447"/>
<feature type="region of interest" description="Disordered" evidence="1">
    <location>
        <begin position="140"/>
        <end position="159"/>
    </location>
</feature>
<dbReference type="InterPro" id="IPR032710">
    <property type="entry name" value="NTF2-like_dom_sf"/>
</dbReference>
<dbReference type="EMBL" id="JMIX01000010">
    <property type="protein sequence ID" value="KEO92294.1"/>
    <property type="molecule type" value="Genomic_DNA"/>
</dbReference>
<gene>
    <name evidence="2" type="ORF">EH32_00695</name>
</gene>
<name>A0A074MFP0_9SPHN</name>
<dbReference type="Proteomes" id="UP000027866">
    <property type="component" value="Unassembled WGS sequence"/>
</dbReference>
<organism evidence="2 3">
    <name type="scientific">Erythrobacter litoralis</name>
    <dbReference type="NCBI Taxonomy" id="39960"/>
    <lineage>
        <taxon>Bacteria</taxon>
        <taxon>Pseudomonadati</taxon>
        <taxon>Pseudomonadota</taxon>
        <taxon>Alphaproteobacteria</taxon>
        <taxon>Sphingomonadales</taxon>
        <taxon>Erythrobacteraceae</taxon>
        <taxon>Erythrobacter/Porphyrobacter group</taxon>
        <taxon>Erythrobacter</taxon>
    </lineage>
</organism>
<dbReference type="AlphaFoldDB" id="A0A074MFP0"/>
<keyword evidence="3" id="KW-1185">Reference proteome</keyword>
<sequence>MLALAGCADAASEPAAFDEERLSEAAIEAIRAYHAQWEALDFDAIAAHHSPDFEYVFFDQVLEADAFPAILSEQWMQGVARYSIDESEFRPLVLSPSEVHVTVAVEDDTVYEDGSTAQTEGVMSYLLTLDKEWKVRRIHHSGPPPGDLYEGTSPAAARP</sequence>
<evidence type="ECO:0000313" key="3">
    <source>
        <dbReference type="Proteomes" id="UP000027866"/>
    </source>
</evidence>
<dbReference type="Gene3D" id="3.10.450.50">
    <property type="match status" value="1"/>
</dbReference>
<evidence type="ECO:0000256" key="1">
    <source>
        <dbReference type="SAM" id="MobiDB-lite"/>
    </source>
</evidence>
<evidence type="ECO:0000313" key="2">
    <source>
        <dbReference type="EMBL" id="KEO92294.1"/>
    </source>
</evidence>